<dbReference type="RefSeq" id="WP_144851009.1">
    <property type="nucleotide sequence ID" value="NZ_VNJI01000031.1"/>
</dbReference>
<keyword evidence="1" id="KW-0472">Membrane</keyword>
<name>A0A559K6S8_9BACL</name>
<evidence type="ECO:0000256" key="1">
    <source>
        <dbReference type="SAM" id="Phobius"/>
    </source>
</evidence>
<dbReference type="NCBIfam" id="NF041644">
    <property type="entry name" value="CBO0543_fam"/>
    <property type="match status" value="1"/>
</dbReference>
<proteinExistence type="predicted"/>
<comment type="caution">
    <text evidence="2">The sequence shown here is derived from an EMBL/GenBank/DDBJ whole genome shotgun (WGS) entry which is preliminary data.</text>
</comment>
<evidence type="ECO:0000313" key="3">
    <source>
        <dbReference type="Proteomes" id="UP000317036"/>
    </source>
</evidence>
<organism evidence="2 3">
    <name type="scientific">Paenibacillus cremeus</name>
    <dbReference type="NCBI Taxonomy" id="2163881"/>
    <lineage>
        <taxon>Bacteria</taxon>
        <taxon>Bacillati</taxon>
        <taxon>Bacillota</taxon>
        <taxon>Bacilli</taxon>
        <taxon>Bacillales</taxon>
        <taxon>Paenibacillaceae</taxon>
        <taxon>Paenibacillus</taxon>
    </lineage>
</organism>
<feature type="transmembrane region" description="Helical" evidence="1">
    <location>
        <begin position="70"/>
        <end position="86"/>
    </location>
</feature>
<sequence>MFWDHVMEAAVWVVSILMQVMFTPREKLREAQIGFLIAQVPTWLLGVIVVQYDLVDYPVHFFDKATQTNFTYEFLALPVVCSLYSLHYPRQAGVLRKMGYSVMFPIVLTVIEVALQKYTNLIRYNHWNSMYSFVSIWFVLHVCHVYIRWFFREPK</sequence>
<dbReference type="InterPro" id="IPR048147">
    <property type="entry name" value="CBO0543-like"/>
</dbReference>
<dbReference type="AlphaFoldDB" id="A0A559K6S8"/>
<evidence type="ECO:0000313" key="2">
    <source>
        <dbReference type="EMBL" id="TVY07848.1"/>
    </source>
</evidence>
<keyword evidence="3" id="KW-1185">Reference proteome</keyword>
<feature type="transmembrane region" description="Helical" evidence="1">
    <location>
        <begin position="130"/>
        <end position="151"/>
    </location>
</feature>
<dbReference type="Proteomes" id="UP000317036">
    <property type="component" value="Unassembled WGS sequence"/>
</dbReference>
<feature type="transmembrane region" description="Helical" evidence="1">
    <location>
        <begin position="31"/>
        <end position="50"/>
    </location>
</feature>
<protein>
    <submittedName>
        <fullName evidence="2">Uncharacterized protein</fullName>
    </submittedName>
</protein>
<reference evidence="2 3" key="1">
    <citation type="submission" date="2019-07" db="EMBL/GenBank/DDBJ databases">
        <authorList>
            <person name="Kim J."/>
        </authorList>
    </citation>
    <scope>NUCLEOTIDE SEQUENCE [LARGE SCALE GENOMIC DNA]</scope>
    <source>
        <strain evidence="2 3">JC52</strain>
    </source>
</reference>
<keyword evidence="1" id="KW-0812">Transmembrane</keyword>
<gene>
    <name evidence="2" type="ORF">FPZ49_22090</name>
</gene>
<feature type="transmembrane region" description="Helical" evidence="1">
    <location>
        <begin position="98"/>
        <end position="118"/>
    </location>
</feature>
<keyword evidence="1" id="KW-1133">Transmembrane helix</keyword>
<dbReference type="OrthoDB" id="1683460at2"/>
<accession>A0A559K6S8</accession>
<dbReference type="EMBL" id="VNJI01000031">
    <property type="protein sequence ID" value="TVY07848.1"/>
    <property type="molecule type" value="Genomic_DNA"/>
</dbReference>